<dbReference type="OrthoDB" id="1683831at2759"/>
<dbReference type="Gene3D" id="1.25.40.20">
    <property type="entry name" value="Ankyrin repeat-containing domain"/>
    <property type="match status" value="1"/>
</dbReference>
<accession>A0A267FQC1</accession>
<dbReference type="InterPro" id="IPR011989">
    <property type="entry name" value="ARM-like"/>
</dbReference>
<dbReference type="InterPro" id="IPR002110">
    <property type="entry name" value="Ankyrin_rpt"/>
</dbReference>
<dbReference type="SMART" id="SM00185">
    <property type="entry name" value="ARM"/>
    <property type="match status" value="11"/>
</dbReference>
<dbReference type="Proteomes" id="UP000215902">
    <property type="component" value="Unassembled WGS sequence"/>
</dbReference>
<dbReference type="EMBL" id="NIVC01000850">
    <property type="protein sequence ID" value="PAA76010.1"/>
    <property type="molecule type" value="Genomic_DNA"/>
</dbReference>
<comment type="caution">
    <text evidence="4">The sequence shown here is derived from an EMBL/GenBank/DDBJ whole genome shotgun (WGS) entry which is preliminary data.</text>
</comment>
<dbReference type="Pfam" id="PF00514">
    <property type="entry name" value="Arm"/>
    <property type="match status" value="4"/>
</dbReference>
<feature type="repeat" description="ANK" evidence="1">
    <location>
        <begin position="597"/>
        <end position="629"/>
    </location>
</feature>
<evidence type="ECO:0000313" key="5">
    <source>
        <dbReference type="Proteomes" id="UP000215902"/>
    </source>
</evidence>
<dbReference type="STRING" id="282301.A0A267FQC1"/>
<dbReference type="SUPFAM" id="SSF48403">
    <property type="entry name" value="Ankyrin repeat"/>
    <property type="match status" value="1"/>
</dbReference>
<evidence type="ECO:0000256" key="1">
    <source>
        <dbReference type="PROSITE-ProRule" id="PRU00023"/>
    </source>
</evidence>
<dbReference type="PROSITE" id="PS50088">
    <property type="entry name" value="ANK_REPEAT"/>
    <property type="match status" value="2"/>
</dbReference>
<dbReference type="PROSITE" id="PS50176">
    <property type="entry name" value="ARM_REPEAT"/>
    <property type="match status" value="5"/>
</dbReference>
<protein>
    <submittedName>
        <fullName evidence="4">Uncharacterized protein</fullName>
    </submittedName>
</protein>
<feature type="repeat" description="ARM" evidence="2">
    <location>
        <begin position="813"/>
        <end position="855"/>
    </location>
</feature>
<dbReference type="Pfam" id="PF12796">
    <property type="entry name" value="Ank_2"/>
    <property type="match status" value="1"/>
</dbReference>
<sequence>NNPACIILIAPQATMSSKASEGKKSDTAGTAEDDVEMQEASRMATTFFERLERYEQQELLCWASSNWLLSPEFKLPIEHPLGIVTSATLADPALHFVLLPVPDMPHAPLDFKEVHQIIRELTIGIFGCNQWPQLALETNYDQASSVQLPPAYVDTKIGQTMLAVDCAIKSLWHGCHMVREKRVKFAERWRSTLAVNSATGKPETLKVILNEFVAAGLTDVTKEEGWESVYADLPVEDPNDPKLAKERKAFTDLADCMRMCLTMKQRSVLSYKNMSFVDADWTVMSQILLTEEEIDEEGYELLNSRLQRQAEAIQAHLDRNEHSHRNLLLLKLASFLIPFFIGIKRRMRIPDLSALLSPLIGDDVKTERELPPTIVSPEFCCRNFSFPPNQYFSLHGGVSFEIETPQPTSLAADREISRPLYEQIEREAADIRARAGPDAPPLEHYPVGTVEIDMRRYYVIPIQLETFYPQQPQKPKWVRAMYEEMARAMQQKKLPMQEAQLFDQFKKFFGQKKAIKCHKNLPGMKLCAQRGLQSMFFSLYRKHKNELNKQDESGLSLIHHAAVHNKPHIVTFLLHNSMDVNVRRHNTILSTGERNRTGPTALHLASRCGSLEVASCLLASYANVIVTDAMGWAAVHHAAYFNHPNVLRLMIRKHEELLELLTKNSLRSTPTLLAATSGALQSLLTLFELGSNRAWHDEEGNGVIELATINLHTNILEQLIQSPYEDLPVWPTLVEMLASNRLEHMCSAVKCLICLSVSHDTHWRCILEAGGVPALVRLLSLSSESLELVRDTTSVLRNISEHDRVKSALADANAAPILIQLLSSGTAQILANTSLVLSDMACIDESRALISELGGLAPLVAVLDSPAEDVRSNAVNALRVLCTGNSANQLRVAECGAVPPLVQFLAAGASEILQTNAAAALAAITKRNPDNQELVLKAKAVEPLVNLLKSRGNINVQVKAASAVEALSEGNPMSQKAFIRLETDKALLKLLKVWSLEVKEQGALALWALAGATHVQQRAIAERIGIQQLIEILMTKSEKLQFVACVALTALARDSVTRQNEVAKEGGLQPLVRIMKSPKSSQRVLLYAVQCLAALCVGVAHSNNPATQSRLAEEGAIELLTELLANSPVPEVQAEAAYSLGCLVLRNGDNQLQLKQLPQFSYSLLLALLDAETPKIRLRGCQALAVFAFNNTRQQFAIREAGGISIAALEEFLASSDPAARCHAAFQSVVLTRDIVDADPVSLTAKGIQILVGLLKTPRSSSALPVSQQQSAAAAEELVETACAYLASLAHSRSGLKDAIITAGGLDRLVRLLLDSDSRTVRSAASVVLGYLTFNRTAARLLLKACRENPGLFYKLEAALPLPDARICDEFLADFRAAEKIGLPCQFMEVNGGHPILPSRAATAKARPRPPTSVGQAAGPSSSTASAAQQQQQKMLRSKSAPAHRLIRPGSNKR</sequence>
<keyword evidence="5" id="KW-1185">Reference proteome</keyword>
<gene>
    <name evidence="4" type="ORF">BOX15_Mlig007209g3</name>
</gene>
<feature type="region of interest" description="Disordered" evidence="3">
    <location>
        <begin position="17"/>
        <end position="36"/>
    </location>
</feature>
<dbReference type="InterPro" id="IPR043379">
    <property type="entry name" value="ANKAR"/>
</dbReference>
<keyword evidence="1" id="KW-0040">ANK repeat</keyword>
<reference evidence="4 5" key="1">
    <citation type="submission" date="2017-06" db="EMBL/GenBank/DDBJ databases">
        <title>A platform for efficient transgenesis in Macrostomum lignano, a flatworm model organism for stem cell research.</title>
        <authorList>
            <person name="Berezikov E."/>
        </authorList>
    </citation>
    <scope>NUCLEOTIDE SEQUENCE [LARGE SCALE GENOMIC DNA]</scope>
    <source>
        <strain evidence="4">DV1</strain>
        <tissue evidence="4">Whole organism</tissue>
    </source>
</reference>
<feature type="compositionally biased region" description="Basic residues" evidence="3">
    <location>
        <begin position="1445"/>
        <end position="1454"/>
    </location>
</feature>
<feature type="region of interest" description="Disordered" evidence="3">
    <location>
        <begin position="1400"/>
        <end position="1454"/>
    </location>
</feature>
<dbReference type="Gene3D" id="1.25.10.10">
    <property type="entry name" value="Leucine-rich Repeat Variant"/>
    <property type="match status" value="3"/>
</dbReference>
<feature type="repeat" description="ARM" evidence="2">
    <location>
        <begin position="1066"/>
        <end position="1095"/>
    </location>
</feature>
<proteinExistence type="predicted"/>
<dbReference type="InterPro" id="IPR016024">
    <property type="entry name" value="ARM-type_fold"/>
</dbReference>
<dbReference type="SMART" id="SM00248">
    <property type="entry name" value="ANK"/>
    <property type="match status" value="5"/>
</dbReference>
<dbReference type="SUPFAM" id="SSF48371">
    <property type="entry name" value="ARM repeat"/>
    <property type="match status" value="2"/>
</dbReference>
<evidence type="ECO:0000313" key="4">
    <source>
        <dbReference type="EMBL" id="PAA76010.1"/>
    </source>
</evidence>
<feature type="repeat" description="ARM" evidence="2">
    <location>
        <begin position="854"/>
        <end position="896"/>
    </location>
</feature>
<evidence type="ECO:0000256" key="3">
    <source>
        <dbReference type="SAM" id="MobiDB-lite"/>
    </source>
</evidence>
<feature type="repeat" description="ARM" evidence="2">
    <location>
        <begin position="770"/>
        <end position="814"/>
    </location>
</feature>
<dbReference type="InterPro" id="IPR036770">
    <property type="entry name" value="Ankyrin_rpt-contain_sf"/>
</dbReference>
<dbReference type="PANTHER" id="PTHR46464:SF1">
    <property type="entry name" value="ANKYRIN AND ARMADILLO REPEAT-CONTAINING PROTEIN"/>
    <property type="match status" value="1"/>
</dbReference>
<dbReference type="PROSITE" id="PS50297">
    <property type="entry name" value="ANK_REP_REGION"/>
    <property type="match status" value="1"/>
</dbReference>
<feature type="non-terminal residue" evidence="4">
    <location>
        <position position="1"/>
    </location>
</feature>
<feature type="repeat" description="ARM" evidence="2">
    <location>
        <begin position="1304"/>
        <end position="1345"/>
    </location>
</feature>
<evidence type="ECO:0000256" key="2">
    <source>
        <dbReference type="PROSITE-ProRule" id="PRU00259"/>
    </source>
</evidence>
<dbReference type="PANTHER" id="PTHR46464">
    <property type="entry name" value="ANK_REP_REGION DOMAIN-CONTAINING PROTEIN"/>
    <property type="match status" value="1"/>
</dbReference>
<organism evidence="4 5">
    <name type="scientific">Macrostomum lignano</name>
    <dbReference type="NCBI Taxonomy" id="282301"/>
    <lineage>
        <taxon>Eukaryota</taxon>
        <taxon>Metazoa</taxon>
        <taxon>Spiralia</taxon>
        <taxon>Lophotrochozoa</taxon>
        <taxon>Platyhelminthes</taxon>
        <taxon>Rhabditophora</taxon>
        <taxon>Macrostomorpha</taxon>
        <taxon>Macrostomida</taxon>
        <taxon>Macrostomidae</taxon>
        <taxon>Macrostomum</taxon>
    </lineage>
</organism>
<dbReference type="InterPro" id="IPR000225">
    <property type="entry name" value="Armadillo"/>
</dbReference>
<name>A0A267FQC1_9PLAT</name>
<feature type="compositionally biased region" description="Low complexity" evidence="3">
    <location>
        <begin position="1412"/>
        <end position="1433"/>
    </location>
</feature>
<feature type="repeat" description="ANK" evidence="1">
    <location>
        <begin position="553"/>
        <end position="585"/>
    </location>
</feature>